<dbReference type="InterPro" id="IPR019734">
    <property type="entry name" value="TPR_rpt"/>
</dbReference>
<feature type="chain" id="PRO_5022746102" evidence="3">
    <location>
        <begin position="20"/>
        <end position="1085"/>
    </location>
</feature>
<dbReference type="SMART" id="SM00028">
    <property type="entry name" value="TPR"/>
    <property type="match status" value="4"/>
</dbReference>
<proteinExistence type="predicted"/>
<evidence type="ECO:0000256" key="1">
    <source>
        <dbReference type="ARBA" id="ARBA00022737"/>
    </source>
</evidence>
<comment type="caution">
    <text evidence="5">The sequence shown here is derived from an EMBL/GenBank/DDBJ whole genome shotgun (WGS) entry which is preliminary data.</text>
</comment>
<keyword evidence="6" id="KW-1185">Reference proteome</keyword>
<dbReference type="Proteomes" id="UP000322362">
    <property type="component" value="Unassembled WGS sequence"/>
</dbReference>
<dbReference type="Gene3D" id="1.25.40.10">
    <property type="entry name" value="Tetratricopeptide repeat domain"/>
    <property type="match status" value="3"/>
</dbReference>
<dbReference type="Pfam" id="PF17128">
    <property type="entry name" value="DUF5107"/>
    <property type="match status" value="1"/>
</dbReference>
<feature type="domain" description="DUF5107" evidence="4">
    <location>
        <begin position="70"/>
        <end position="366"/>
    </location>
</feature>
<name>A0A5D4HF87_9SPHI</name>
<protein>
    <submittedName>
        <fullName evidence="5">DUF5107 domain-containing protein</fullName>
    </submittedName>
</protein>
<dbReference type="SUPFAM" id="SSF48452">
    <property type="entry name" value="TPR-like"/>
    <property type="match status" value="2"/>
</dbReference>
<reference evidence="5 6" key="1">
    <citation type="submission" date="2019-08" db="EMBL/GenBank/DDBJ databases">
        <title>Phlebobacter frassis gen. nov. sp. nov., a new member of family Sphingobacteriaceae isolated from sand fly rearing media.</title>
        <authorList>
            <person name="Kakumanu M.L."/>
            <person name="Marayati B.F."/>
            <person name="Wada-Katsumata A."/>
            <person name="Wasserberg G."/>
            <person name="Schal C."/>
            <person name="Apperson C.S."/>
            <person name="Ponnusamy L."/>
        </authorList>
    </citation>
    <scope>NUCLEOTIDE SEQUENCE [LARGE SCALE GENOMIC DNA]</scope>
    <source>
        <strain evidence="5 6">SSI9</strain>
    </source>
</reference>
<dbReference type="InterPro" id="IPR033396">
    <property type="entry name" value="DUF5107"/>
</dbReference>
<dbReference type="AlphaFoldDB" id="A0A5D4HF87"/>
<keyword evidence="1" id="KW-0677">Repeat</keyword>
<sequence length="1085" mass="123734">MKSIKILIFISLFIFNTNAQTVRVTVGRTTIPTYSEPAREDLPMFAENRVHQRSSGNPYPNKIVLQVNREEKVDQEYTLIILENEFLEIQILPELGGKIYAAKDKTNGYDFFYKNHVVKPALIGALGSWTSGGLEFNWPYHHRASSFMPVDYEVEHLANGGVIVWLSEHDPVDRMKGMVGVVLNPGESIFETRVKLSNTTSLRRSFLWWENVAVPANQNYEIFFPHDVSHVYFHYRQSVTTYPIASNATGIFNGISFAGEVDISKHKNTIQPTSFFSAASDFDFFGGYDAGQKRGVVHVADHHVSPGKKMFTWAYNQLSESWENALTDTDGAYLELMAGSYSDNQPDFTWLEPMETKTFSQYWFPIGEVGVPDFANTAGALYCKDAIKLQLNKANEIQIIIKNDDEVLFSEKNSMKARQEYTLSTDMKMQEGYSIEVRDNDGLVLMSYTMKEYDKFNVPHTREGLPNFKEMESPQQLYLAGLHVDQYRDPATQSGSYYEEAIRRDPNFAPALLALGEYKFRHAFYTEALDYLLKAEKVLTQFNIRLEDGKLYYLLGQVYLALEDRSAGYDYLQKAAWSGAYVSPSMTYISLLDIANGAYDEALQHLHTSTVYHQDNGVAKALKIYALHLKGNKEEAAAELVSIEADDKMNHLARFFGVLTGNITQDDFMEKIKTDRNQVCLDLVEFLLTANLKKETITLLEILREKEPICFSLSAIYADLTGTTPDNSATEGIAFPNRQVEMKALTRWADQGNEKAKFQLGCALYAKGHFKDAAALWEDIASPDYRALRNLAVAYYTHLDRREEALPLLQKALSLNPKEEQLIFEAVYVMGKTGVSPNERISFLNNHKSTITRDDIMLEWTRAYTMAGQEDKALELLTSRGFVPAEGGEHAVAEQYMMAYYFKGRRLMTQNKMEDAAVCFNKAQTLPQNLGAGLWNIVKLVPYKYYEGICLKSLGQDAKARENFEFITNIEIDYFSNMHLPELPYYQALCYREMGQNQKGNVLINYTLQDWKEAINKVDPGYFSTTPFFISFCEDSTQQRTAYYSYLLAKAYQYIGNTTLKEMYIRKAIVNDPYALHIFATDQLD</sequence>
<dbReference type="PANTHER" id="PTHR44943:SF8">
    <property type="entry name" value="TPR REPEAT-CONTAINING PROTEIN MJ0263"/>
    <property type="match status" value="1"/>
</dbReference>
<keyword evidence="2" id="KW-0802">TPR repeat</keyword>
<evidence type="ECO:0000313" key="5">
    <source>
        <dbReference type="EMBL" id="TYR38469.1"/>
    </source>
</evidence>
<evidence type="ECO:0000313" key="6">
    <source>
        <dbReference type="Proteomes" id="UP000322362"/>
    </source>
</evidence>
<feature type="signal peptide" evidence="3">
    <location>
        <begin position="1"/>
        <end position="19"/>
    </location>
</feature>
<gene>
    <name evidence="5" type="ORF">FXV77_04105</name>
</gene>
<evidence type="ECO:0000259" key="4">
    <source>
        <dbReference type="Pfam" id="PF17128"/>
    </source>
</evidence>
<dbReference type="InterPro" id="IPR011990">
    <property type="entry name" value="TPR-like_helical_dom_sf"/>
</dbReference>
<dbReference type="PANTHER" id="PTHR44943">
    <property type="entry name" value="CELLULOSE SYNTHASE OPERON PROTEIN C"/>
    <property type="match status" value="1"/>
</dbReference>
<dbReference type="EMBL" id="VTAV01000001">
    <property type="protein sequence ID" value="TYR38469.1"/>
    <property type="molecule type" value="Genomic_DNA"/>
</dbReference>
<dbReference type="RefSeq" id="WP_148917898.1">
    <property type="nucleotide sequence ID" value="NZ_VTAV01000001.1"/>
</dbReference>
<accession>A0A5D4HF87</accession>
<organism evidence="5 6">
    <name type="scientific">Sphingobacterium phlebotomi</name>
    <dbReference type="NCBI Taxonomy" id="2605433"/>
    <lineage>
        <taxon>Bacteria</taxon>
        <taxon>Pseudomonadati</taxon>
        <taxon>Bacteroidota</taxon>
        <taxon>Sphingobacteriia</taxon>
        <taxon>Sphingobacteriales</taxon>
        <taxon>Sphingobacteriaceae</taxon>
        <taxon>Sphingobacterium</taxon>
    </lineage>
</organism>
<dbReference type="InterPro" id="IPR051685">
    <property type="entry name" value="Ycf3/AcsC/BcsC/TPR_MFPF"/>
</dbReference>
<evidence type="ECO:0000256" key="2">
    <source>
        <dbReference type="ARBA" id="ARBA00022803"/>
    </source>
</evidence>
<evidence type="ECO:0000256" key="3">
    <source>
        <dbReference type="SAM" id="SignalP"/>
    </source>
</evidence>
<keyword evidence="3" id="KW-0732">Signal</keyword>